<evidence type="ECO:0000256" key="8">
    <source>
        <dbReference type="PIRSR" id="PIRSR618044-2"/>
    </source>
</evidence>
<dbReference type="Pfam" id="PF00768">
    <property type="entry name" value="Peptidase_S11"/>
    <property type="match status" value="1"/>
</dbReference>
<evidence type="ECO:0000256" key="12">
    <source>
        <dbReference type="SAM" id="SignalP"/>
    </source>
</evidence>
<evidence type="ECO:0000256" key="5">
    <source>
        <dbReference type="ARBA" id="ARBA00022984"/>
    </source>
</evidence>
<dbReference type="GO" id="GO:0071555">
    <property type="term" value="P:cell wall organization"/>
    <property type="evidence" value="ECO:0007669"/>
    <property type="project" value="UniProtKB-KW"/>
</dbReference>
<feature type="chain" id="PRO_5039414217" evidence="12">
    <location>
        <begin position="30"/>
        <end position="508"/>
    </location>
</feature>
<feature type="region of interest" description="Disordered" evidence="10">
    <location>
        <begin position="31"/>
        <end position="57"/>
    </location>
</feature>
<evidence type="ECO:0000259" key="13">
    <source>
        <dbReference type="Pfam" id="PF00768"/>
    </source>
</evidence>
<keyword evidence="6" id="KW-0961">Cell wall biogenesis/degradation</keyword>
<evidence type="ECO:0000256" key="3">
    <source>
        <dbReference type="ARBA" id="ARBA00022801"/>
    </source>
</evidence>
<comment type="caution">
    <text evidence="14">The sequence shown here is derived from an EMBL/GenBank/DDBJ whole genome shotgun (WGS) entry which is preliminary data.</text>
</comment>
<gene>
    <name evidence="14" type="ORF">H9913_03570</name>
</gene>
<evidence type="ECO:0000256" key="9">
    <source>
        <dbReference type="RuleBase" id="RU004016"/>
    </source>
</evidence>
<dbReference type="GO" id="GO:0009002">
    <property type="term" value="F:serine-type D-Ala-D-Ala carboxypeptidase activity"/>
    <property type="evidence" value="ECO:0007669"/>
    <property type="project" value="InterPro"/>
</dbReference>
<keyword evidence="11" id="KW-1133">Transmembrane helix</keyword>
<dbReference type="PANTHER" id="PTHR21581:SF6">
    <property type="entry name" value="TRAFFICKING PROTEIN PARTICLE COMPLEX SUBUNIT 12"/>
    <property type="match status" value="1"/>
</dbReference>
<dbReference type="GO" id="GO:0006508">
    <property type="term" value="P:proteolysis"/>
    <property type="evidence" value="ECO:0007669"/>
    <property type="project" value="InterPro"/>
</dbReference>
<feature type="active site" evidence="7">
    <location>
        <position position="166"/>
    </location>
</feature>
<dbReference type="GO" id="GO:0009252">
    <property type="term" value="P:peptidoglycan biosynthetic process"/>
    <property type="evidence" value="ECO:0007669"/>
    <property type="project" value="UniProtKB-KW"/>
</dbReference>
<evidence type="ECO:0000256" key="11">
    <source>
        <dbReference type="SAM" id="Phobius"/>
    </source>
</evidence>
<feature type="compositionally biased region" description="Low complexity" evidence="10">
    <location>
        <begin position="31"/>
        <end position="48"/>
    </location>
</feature>
<keyword evidence="11" id="KW-0472">Membrane</keyword>
<feature type="domain" description="Peptidase S11 D-alanyl-D-alanine carboxypeptidase A N-terminal" evidence="13">
    <location>
        <begin position="76"/>
        <end position="307"/>
    </location>
</feature>
<feature type="active site" description="Proton acceptor" evidence="7">
    <location>
        <position position="112"/>
    </location>
</feature>
<comment type="similarity">
    <text evidence="1 9">Belongs to the peptidase S11 family.</text>
</comment>
<evidence type="ECO:0000256" key="6">
    <source>
        <dbReference type="ARBA" id="ARBA00023316"/>
    </source>
</evidence>
<organism evidence="14 15">
    <name type="scientific">Candidatus Blautia stercoripullorum</name>
    <dbReference type="NCBI Taxonomy" id="2838502"/>
    <lineage>
        <taxon>Bacteria</taxon>
        <taxon>Bacillati</taxon>
        <taxon>Bacillota</taxon>
        <taxon>Clostridia</taxon>
        <taxon>Lachnospirales</taxon>
        <taxon>Lachnospiraceae</taxon>
        <taxon>Blautia</taxon>
    </lineage>
</organism>
<dbReference type="GO" id="GO:0008360">
    <property type="term" value="P:regulation of cell shape"/>
    <property type="evidence" value="ECO:0007669"/>
    <property type="project" value="UniProtKB-KW"/>
</dbReference>
<keyword evidence="14" id="KW-0121">Carboxypeptidase</keyword>
<feature type="transmembrane region" description="Helical" evidence="11">
    <location>
        <begin position="468"/>
        <end position="492"/>
    </location>
</feature>
<evidence type="ECO:0000256" key="4">
    <source>
        <dbReference type="ARBA" id="ARBA00022960"/>
    </source>
</evidence>
<feature type="binding site" evidence="8">
    <location>
        <position position="278"/>
    </location>
    <ligand>
        <name>substrate</name>
    </ligand>
</feature>
<dbReference type="AlphaFoldDB" id="A0A9D2R758"/>
<feature type="signal peptide" evidence="12">
    <location>
        <begin position="1"/>
        <end position="29"/>
    </location>
</feature>
<keyword evidence="14" id="KW-0645">Protease</keyword>
<evidence type="ECO:0000313" key="14">
    <source>
        <dbReference type="EMBL" id="HJD39082.1"/>
    </source>
</evidence>
<keyword evidence="4" id="KW-0133">Cell shape</keyword>
<dbReference type="Proteomes" id="UP000823850">
    <property type="component" value="Unassembled WGS sequence"/>
</dbReference>
<name>A0A9D2R758_9FIRM</name>
<evidence type="ECO:0000256" key="10">
    <source>
        <dbReference type="SAM" id="MobiDB-lite"/>
    </source>
</evidence>
<dbReference type="InterPro" id="IPR012338">
    <property type="entry name" value="Beta-lactam/transpept-like"/>
</dbReference>
<protein>
    <submittedName>
        <fullName evidence="14">D-alanyl-D-alanine carboxypeptidase</fullName>
    </submittedName>
</protein>
<dbReference type="PANTHER" id="PTHR21581">
    <property type="entry name" value="D-ALANYL-D-ALANINE CARBOXYPEPTIDASE"/>
    <property type="match status" value="1"/>
</dbReference>
<evidence type="ECO:0000256" key="2">
    <source>
        <dbReference type="ARBA" id="ARBA00022729"/>
    </source>
</evidence>
<evidence type="ECO:0000256" key="1">
    <source>
        <dbReference type="ARBA" id="ARBA00007164"/>
    </source>
</evidence>
<evidence type="ECO:0000256" key="7">
    <source>
        <dbReference type="PIRSR" id="PIRSR618044-1"/>
    </source>
</evidence>
<keyword evidence="11" id="KW-0812">Transmembrane</keyword>
<reference evidence="14" key="1">
    <citation type="journal article" date="2021" name="PeerJ">
        <title>Extensive microbial diversity within the chicken gut microbiome revealed by metagenomics and culture.</title>
        <authorList>
            <person name="Gilroy R."/>
            <person name="Ravi A."/>
            <person name="Getino M."/>
            <person name="Pursley I."/>
            <person name="Horton D.L."/>
            <person name="Alikhan N.F."/>
            <person name="Baker D."/>
            <person name="Gharbi K."/>
            <person name="Hall N."/>
            <person name="Watson M."/>
            <person name="Adriaenssens E.M."/>
            <person name="Foster-Nyarko E."/>
            <person name="Jarju S."/>
            <person name="Secka A."/>
            <person name="Antonio M."/>
            <person name="Oren A."/>
            <person name="Chaudhuri R.R."/>
            <person name="La Ragione R."/>
            <person name="Hildebrand F."/>
            <person name="Pallen M.J."/>
        </authorList>
    </citation>
    <scope>NUCLEOTIDE SEQUENCE</scope>
    <source>
        <strain evidence="14">ChiW19-6364</strain>
    </source>
</reference>
<dbReference type="PRINTS" id="PR00725">
    <property type="entry name" value="DADACBPTASE1"/>
</dbReference>
<dbReference type="InterPro" id="IPR018044">
    <property type="entry name" value="Peptidase_S11"/>
</dbReference>
<accession>A0A9D2R758</accession>
<keyword evidence="2 12" id="KW-0732">Signal</keyword>
<dbReference type="Gene3D" id="3.40.710.10">
    <property type="entry name" value="DD-peptidase/beta-lactamase superfamily"/>
    <property type="match status" value="1"/>
</dbReference>
<feature type="active site" description="Acyl-ester intermediate" evidence="7">
    <location>
        <position position="109"/>
    </location>
</feature>
<evidence type="ECO:0000313" key="15">
    <source>
        <dbReference type="Proteomes" id="UP000823850"/>
    </source>
</evidence>
<dbReference type="EMBL" id="DWUX01000067">
    <property type="protein sequence ID" value="HJD39082.1"/>
    <property type="molecule type" value="Genomic_DNA"/>
</dbReference>
<dbReference type="SUPFAM" id="SSF56601">
    <property type="entry name" value="beta-lactamase/transpeptidase-like"/>
    <property type="match status" value="1"/>
</dbReference>
<keyword evidence="3" id="KW-0378">Hydrolase</keyword>
<dbReference type="InterPro" id="IPR001967">
    <property type="entry name" value="Peptidase_S11_N"/>
</dbReference>
<proteinExistence type="inferred from homology"/>
<sequence>MKSKTSKKGAALVLAAALTLSLQTASPLAAVSSGENAQAEQTAQENTAPDTAAQEPAVPESYEWEIQSNEIPGWPQGPKIIAETGIVMDLDSGEILYAKGIDEKRAPASITKIMTAMLAIEKVPLDTKITFTNEVNNIEPGSTHIGIKPGETLTMEESLYGILLGSANEVSSGVAEYIGGTVQNFVDMMNEKAKELGCKNTHFVNANGLYDDNHYTTARDMALIAQAAFQNETFRKIVKTPYYIIPPTNITAEERWINNHHQMLLEGNQHYDGCLGGKTGYTVKAGNTLVTYAQRDSMRLVCVVLKGTTEYYNDTRNLLDYGFNNFQKLQPSSETGAEPDSLAAYLQEKDLLDTAIEEASMDIPKEAAQDVTVKAQIKDNNMLNLDFYYGDTRMGSSSQEASQEILEAVRDYDRLQAQSTQKPKTHLASAGPVKGSHSSASSIQTALGKYLAKGESFFQDLPDWKYPVLGFLAGALSFYIILLIIKIIRALFSRKKKNKEEKGEENIE</sequence>
<keyword evidence="5" id="KW-0573">Peptidoglycan synthesis</keyword>
<feature type="region of interest" description="Disordered" evidence="10">
    <location>
        <begin position="420"/>
        <end position="439"/>
    </location>
</feature>
<reference evidence="14" key="2">
    <citation type="submission" date="2021-04" db="EMBL/GenBank/DDBJ databases">
        <authorList>
            <person name="Gilroy R."/>
        </authorList>
    </citation>
    <scope>NUCLEOTIDE SEQUENCE</scope>
    <source>
        <strain evidence="14">ChiW19-6364</strain>
    </source>
</reference>